<proteinExistence type="predicted"/>
<feature type="region of interest" description="Disordered" evidence="1">
    <location>
        <begin position="293"/>
        <end position="316"/>
    </location>
</feature>
<dbReference type="InterPro" id="IPR036047">
    <property type="entry name" value="F-box-like_dom_sf"/>
</dbReference>
<dbReference type="GO" id="GO:0019005">
    <property type="term" value="C:SCF ubiquitin ligase complex"/>
    <property type="evidence" value="ECO:0000318"/>
    <property type="project" value="GO_Central"/>
</dbReference>
<dbReference type="Gramene" id="Pp3c21_21500V3.1">
    <property type="protein sequence ID" value="Pp3c21_21500V3.1"/>
    <property type="gene ID" value="Pp3c21_21500"/>
</dbReference>
<organism evidence="3">
    <name type="scientific">Physcomitrium patens</name>
    <name type="common">Spreading-leaved earth moss</name>
    <name type="synonym">Physcomitrella patens</name>
    <dbReference type="NCBI Taxonomy" id="3218"/>
    <lineage>
        <taxon>Eukaryota</taxon>
        <taxon>Viridiplantae</taxon>
        <taxon>Streptophyta</taxon>
        <taxon>Embryophyta</taxon>
        <taxon>Bryophyta</taxon>
        <taxon>Bryophytina</taxon>
        <taxon>Bryopsida</taxon>
        <taxon>Funariidae</taxon>
        <taxon>Funariales</taxon>
        <taxon>Funariaceae</taxon>
        <taxon>Physcomitrium</taxon>
    </lineage>
</organism>
<dbReference type="GO" id="GO:0005737">
    <property type="term" value="C:cytoplasm"/>
    <property type="evidence" value="ECO:0000318"/>
    <property type="project" value="GO_Central"/>
</dbReference>
<evidence type="ECO:0000313" key="3">
    <source>
        <dbReference type="EMBL" id="PNR32349.1"/>
    </source>
</evidence>
<feature type="compositionally biased region" description="Basic and acidic residues" evidence="1">
    <location>
        <begin position="307"/>
        <end position="316"/>
    </location>
</feature>
<dbReference type="AlphaFoldDB" id="A0A2K1ISU3"/>
<evidence type="ECO:0000313" key="5">
    <source>
        <dbReference type="Proteomes" id="UP000006727"/>
    </source>
</evidence>
<dbReference type="STRING" id="3218.A0A2K1ISU3"/>
<feature type="domain" description="F-box" evidence="2">
    <location>
        <begin position="127"/>
        <end position="173"/>
    </location>
</feature>
<feature type="region of interest" description="Disordered" evidence="1">
    <location>
        <begin position="75"/>
        <end position="129"/>
    </location>
</feature>
<sequence length="493" mass="55383">MDEPLDHIVNIEEGDEDALDAALEMELAATYAKFPVSQMVASAKLVGEKIPVVIEEPTSSHLSFAFPGWESDIFQGGKRKMPSTSGYIDDPQSSPSKRGKQVKNTDTAGPSRASSALEDPTTPPVEGCPMDSMDDELLAYVFKKLNMKDLCSSMRTCKRWHRVACKEDVWGHLPLPANVPGALPRWMEIRNAAMSMDLRVRFQVFRRGYDFIRSALDAWWNRGKPDGEYPSAIFRSLTQKLVINDWSLLYEAFGAAFSDRADHIAVIILEAVQRLEHLRHSKYKDVMTNSTEDAEGDLPEVFPKLSSKSDGDSKASGSREEFLWDEAEVQETWTLLLTLWRRYKIWLMLVVSHCPELNHEVMAERARGNVLATTPTVYGKGIICFRSQVILKYGIRSVLQATWSGLANAKRSGLASDIQLDLFRSVDHLFQETSVLDDLTLSLMTFTQQKLRRCFGNETSSKAKSKLKTNPALSSAEADGVRFARMAMIIRKS</sequence>
<dbReference type="GO" id="GO:0031146">
    <property type="term" value="P:SCF-dependent proteasomal ubiquitin-dependent protein catabolic process"/>
    <property type="evidence" value="ECO:0000318"/>
    <property type="project" value="GO_Central"/>
</dbReference>
<dbReference type="Pfam" id="PF12937">
    <property type="entry name" value="F-box-like"/>
    <property type="match status" value="1"/>
</dbReference>
<reference evidence="4" key="3">
    <citation type="submission" date="2020-12" db="UniProtKB">
        <authorList>
            <consortium name="EnsemblPlants"/>
        </authorList>
    </citation>
    <scope>IDENTIFICATION</scope>
</reference>
<accession>A0A2K1ISU3</accession>
<dbReference type="InterPro" id="IPR001810">
    <property type="entry name" value="F-box_dom"/>
</dbReference>
<dbReference type="PaxDb" id="3218-PP1S179_16V6.1"/>
<dbReference type="EnsemblPlants" id="Pp3c21_21500V3.2">
    <property type="protein sequence ID" value="Pp3c21_21500V3.2"/>
    <property type="gene ID" value="Pp3c21_21500"/>
</dbReference>
<dbReference type="EnsemblPlants" id="Pp3c21_21500V3.1">
    <property type="protein sequence ID" value="Pp3c21_21500V3.1"/>
    <property type="gene ID" value="Pp3c21_21500"/>
</dbReference>
<dbReference type="EMBL" id="ABEU02000021">
    <property type="protein sequence ID" value="PNR32349.1"/>
    <property type="molecule type" value="Genomic_DNA"/>
</dbReference>
<dbReference type="PANTHER" id="PTHR12874">
    <property type="entry name" value="F-BOX ONLY PROTEIN 48-RELATED"/>
    <property type="match status" value="1"/>
</dbReference>
<dbReference type="Gramene" id="Pp3c21_21500V3.2">
    <property type="protein sequence ID" value="Pp3c21_21500V3.2"/>
    <property type="gene ID" value="Pp3c21_21500"/>
</dbReference>
<feature type="compositionally biased region" description="Polar residues" evidence="1">
    <location>
        <begin position="82"/>
        <end position="114"/>
    </location>
</feature>
<dbReference type="PROSITE" id="PS50181">
    <property type="entry name" value="FBOX"/>
    <property type="match status" value="1"/>
</dbReference>
<evidence type="ECO:0000313" key="4">
    <source>
        <dbReference type="EnsemblPlants" id="Pp3c21_21500V3.1"/>
    </source>
</evidence>
<gene>
    <name evidence="4" type="primary">LOC112274471</name>
    <name evidence="3" type="ORF">PHYPA_026475</name>
</gene>
<keyword evidence="5" id="KW-1185">Reference proteome</keyword>
<dbReference type="Proteomes" id="UP000006727">
    <property type="component" value="Chromosome 21"/>
</dbReference>
<dbReference type="KEGG" id="ppp:112274471"/>
<reference evidence="3 5" key="1">
    <citation type="journal article" date="2008" name="Science">
        <title>The Physcomitrella genome reveals evolutionary insights into the conquest of land by plants.</title>
        <authorList>
            <person name="Rensing S."/>
            <person name="Lang D."/>
            <person name="Zimmer A."/>
            <person name="Terry A."/>
            <person name="Salamov A."/>
            <person name="Shapiro H."/>
            <person name="Nishiyama T."/>
            <person name="Perroud P.-F."/>
            <person name="Lindquist E."/>
            <person name="Kamisugi Y."/>
            <person name="Tanahashi T."/>
            <person name="Sakakibara K."/>
            <person name="Fujita T."/>
            <person name="Oishi K."/>
            <person name="Shin-I T."/>
            <person name="Kuroki Y."/>
            <person name="Toyoda A."/>
            <person name="Suzuki Y."/>
            <person name="Hashimoto A."/>
            <person name="Yamaguchi K."/>
            <person name="Sugano A."/>
            <person name="Kohara Y."/>
            <person name="Fujiyama A."/>
            <person name="Anterola A."/>
            <person name="Aoki S."/>
            <person name="Ashton N."/>
            <person name="Barbazuk W.B."/>
            <person name="Barker E."/>
            <person name="Bennetzen J."/>
            <person name="Bezanilla M."/>
            <person name="Blankenship R."/>
            <person name="Cho S.H."/>
            <person name="Dutcher S."/>
            <person name="Estelle M."/>
            <person name="Fawcett J.A."/>
            <person name="Gundlach H."/>
            <person name="Hanada K."/>
            <person name="Heyl A."/>
            <person name="Hicks K.A."/>
            <person name="Hugh J."/>
            <person name="Lohr M."/>
            <person name="Mayer K."/>
            <person name="Melkozernov A."/>
            <person name="Murata T."/>
            <person name="Nelson D."/>
            <person name="Pils B."/>
            <person name="Prigge M."/>
            <person name="Reiss B."/>
            <person name="Renner T."/>
            <person name="Rombauts S."/>
            <person name="Rushton P."/>
            <person name="Sanderfoot A."/>
            <person name="Schween G."/>
            <person name="Shiu S.-H."/>
            <person name="Stueber K."/>
            <person name="Theodoulou F.L."/>
            <person name="Tu H."/>
            <person name="Van de Peer Y."/>
            <person name="Verrier P.J."/>
            <person name="Waters E."/>
            <person name="Wood A."/>
            <person name="Yang L."/>
            <person name="Cove D."/>
            <person name="Cuming A."/>
            <person name="Hasebe M."/>
            <person name="Lucas S."/>
            <person name="Mishler D.B."/>
            <person name="Reski R."/>
            <person name="Grigoriev I."/>
            <person name="Quatrano R.S."/>
            <person name="Boore J.L."/>
        </authorList>
    </citation>
    <scope>NUCLEOTIDE SEQUENCE [LARGE SCALE GENOMIC DNA]</scope>
    <source>
        <strain evidence="4 5">cv. Gransden 2004</strain>
    </source>
</reference>
<evidence type="ECO:0000256" key="1">
    <source>
        <dbReference type="SAM" id="MobiDB-lite"/>
    </source>
</evidence>
<name>A0A2K1ISU3_PHYPA</name>
<dbReference type="CDD" id="cd09917">
    <property type="entry name" value="F-box_SF"/>
    <property type="match status" value="1"/>
</dbReference>
<dbReference type="OrthoDB" id="1924952at2759"/>
<dbReference type="GeneID" id="112274471"/>
<dbReference type="RefSeq" id="XP_024359788.1">
    <property type="nucleotide sequence ID" value="XM_024504020.2"/>
</dbReference>
<dbReference type="SUPFAM" id="SSF81383">
    <property type="entry name" value="F-box domain"/>
    <property type="match status" value="1"/>
</dbReference>
<reference evidence="3 5" key="2">
    <citation type="journal article" date="2018" name="Plant J.">
        <title>The Physcomitrella patens chromosome-scale assembly reveals moss genome structure and evolution.</title>
        <authorList>
            <person name="Lang D."/>
            <person name="Ullrich K.K."/>
            <person name="Murat F."/>
            <person name="Fuchs J."/>
            <person name="Jenkins J."/>
            <person name="Haas F.B."/>
            <person name="Piednoel M."/>
            <person name="Gundlach H."/>
            <person name="Van Bel M."/>
            <person name="Meyberg R."/>
            <person name="Vives C."/>
            <person name="Morata J."/>
            <person name="Symeonidi A."/>
            <person name="Hiss M."/>
            <person name="Muchero W."/>
            <person name="Kamisugi Y."/>
            <person name="Saleh O."/>
            <person name="Blanc G."/>
            <person name="Decker E.L."/>
            <person name="van Gessel N."/>
            <person name="Grimwood J."/>
            <person name="Hayes R.D."/>
            <person name="Graham S.W."/>
            <person name="Gunter L.E."/>
            <person name="McDaniel S.F."/>
            <person name="Hoernstein S.N.W."/>
            <person name="Larsson A."/>
            <person name="Li F.W."/>
            <person name="Perroud P.F."/>
            <person name="Phillips J."/>
            <person name="Ranjan P."/>
            <person name="Rokshar D.S."/>
            <person name="Rothfels C.J."/>
            <person name="Schneider L."/>
            <person name="Shu S."/>
            <person name="Stevenson D.W."/>
            <person name="Thummler F."/>
            <person name="Tillich M."/>
            <person name="Villarreal Aguilar J.C."/>
            <person name="Widiez T."/>
            <person name="Wong G.K."/>
            <person name="Wymore A."/>
            <person name="Zhang Y."/>
            <person name="Zimmer A.D."/>
            <person name="Quatrano R.S."/>
            <person name="Mayer K.F.X."/>
            <person name="Goodstein D."/>
            <person name="Casacuberta J.M."/>
            <person name="Vandepoele K."/>
            <person name="Reski R."/>
            <person name="Cuming A.C."/>
            <person name="Tuskan G.A."/>
            <person name="Maumus F."/>
            <person name="Salse J."/>
            <person name="Schmutz J."/>
            <person name="Rensing S.A."/>
        </authorList>
    </citation>
    <scope>NUCLEOTIDE SEQUENCE [LARGE SCALE GENOMIC DNA]</scope>
    <source>
        <strain evidence="4 5">cv. Gransden 2004</strain>
    </source>
</reference>
<dbReference type="Gene3D" id="1.20.1280.50">
    <property type="match status" value="1"/>
</dbReference>
<evidence type="ECO:0000259" key="2">
    <source>
        <dbReference type="PROSITE" id="PS50181"/>
    </source>
</evidence>
<protein>
    <recommendedName>
        <fullName evidence="2">F-box domain-containing protein</fullName>
    </recommendedName>
</protein>
<dbReference type="SMART" id="SM00256">
    <property type="entry name" value="FBOX"/>
    <property type="match status" value="1"/>
</dbReference>
<dbReference type="PANTHER" id="PTHR12874:SF9">
    <property type="entry name" value="F-BOX ONLY PROTEIN 48"/>
    <property type="match status" value="1"/>
</dbReference>